<keyword evidence="9" id="KW-0187">Copper transport</keyword>
<comment type="subcellular location">
    <subcellularLocation>
        <location evidence="1">Endomembrane system</location>
        <topology evidence="1">Multi-pass membrane protein</topology>
    </subcellularLocation>
</comment>
<keyword evidence="12" id="KW-1278">Translocase</keyword>
<keyword evidence="11" id="KW-0460">Magnesium</keyword>
<feature type="domain" description="Cation-transporting P-type ATPase N-terminal" evidence="19">
    <location>
        <begin position="10"/>
        <end position="79"/>
    </location>
</feature>
<dbReference type="InterPro" id="IPR044492">
    <property type="entry name" value="P_typ_ATPase_HD_dom"/>
</dbReference>
<keyword evidence="13 18" id="KW-1133">Transmembrane helix</keyword>
<dbReference type="InterPro" id="IPR036412">
    <property type="entry name" value="HAD-like_sf"/>
</dbReference>
<dbReference type="SMART" id="SM00831">
    <property type="entry name" value="Cation_ATPase_N"/>
    <property type="match status" value="1"/>
</dbReference>
<evidence type="ECO:0000256" key="9">
    <source>
        <dbReference type="ARBA" id="ARBA00022796"/>
    </source>
</evidence>
<keyword evidence="8" id="KW-0547">Nucleotide-binding</keyword>
<keyword evidence="20" id="KW-0614">Plasmid</keyword>
<evidence type="ECO:0000256" key="5">
    <source>
        <dbReference type="ARBA" id="ARBA00022553"/>
    </source>
</evidence>
<dbReference type="AlphaFoldDB" id="Q1WL88"/>
<dbReference type="Pfam" id="PF00689">
    <property type="entry name" value="Cation_ATPase_C"/>
    <property type="match status" value="1"/>
</dbReference>
<dbReference type="Gene3D" id="2.70.150.10">
    <property type="entry name" value="Calcium-transporting ATPase, cytoplasmic transduction domain A"/>
    <property type="match status" value="1"/>
</dbReference>
<dbReference type="PRINTS" id="PR00120">
    <property type="entry name" value="HATPASE"/>
</dbReference>
<evidence type="ECO:0000256" key="1">
    <source>
        <dbReference type="ARBA" id="ARBA00004127"/>
    </source>
</evidence>
<dbReference type="Gene3D" id="1.20.1110.10">
    <property type="entry name" value="Calcium-transporting ATPase, transmembrane domain"/>
    <property type="match status" value="1"/>
</dbReference>
<feature type="transmembrane region" description="Helical" evidence="18">
    <location>
        <begin position="272"/>
        <end position="297"/>
    </location>
</feature>
<dbReference type="SFLD" id="SFLDG00002">
    <property type="entry name" value="C1.7:_P-type_atpase_like"/>
    <property type="match status" value="1"/>
</dbReference>
<dbReference type="InterPro" id="IPR001757">
    <property type="entry name" value="P_typ_ATPase"/>
</dbReference>
<evidence type="ECO:0000313" key="20">
    <source>
        <dbReference type="EMBL" id="ABA56112.1"/>
    </source>
</evidence>
<evidence type="ECO:0000256" key="12">
    <source>
        <dbReference type="ARBA" id="ARBA00022967"/>
    </source>
</evidence>
<feature type="transmembrane region" description="Helical" evidence="18">
    <location>
        <begin position="769"/>
        <end position="788"/>
    </location>
</feature>
<dbReference type="FunFam" id="2.70.150.10:FF:000160">
    <property type="entry name" value="Sarcoplasmic/endoplasmic reticulum calcium ATPase 1"/>
    <property type="match status" value="1"/>
</dbReference>
<keyword evidence="6 18" id="KW-0812">Transmembrane</keyword>
<dbReference type="GO" id="GO:0012505">
    <property type="term" value="C:endomembrane system"/>
    <property type="evidence" value="ECO:0007669"/>
    <property type="project" value="UniProtKB-SubCell"/>
</dbReference>
<dbReference type="SFLD" id="SFLDS00003">
    <property type="entry name" value="Haloacid_Dehalogenase"/>
    <property type="match status" value="1"/>
</dbReference>
<accession>Q1WL88</accession>
<dbReference type="SUPFAM" id="SSF56784">
    <property type="entry name" value="HAD-like"/>
    <property type="match status" value="1"/>
</dbReference>
<dbReference type="Pfam" id="PF13246">
    <property type="entry name" value="Cation_ATPase"/>
    <property type="match status" value="1"/>
</dbReference>
<evidence type="ECO:0000256" key="17">
    <source>
        <dbReference type="ARBA" id="ARBA00049289"/>
    </source>
</evidence>
<dbReference type="GO" id="GO:0006883">
    <property type="term" value="P:intracellular sodium ion homeostasis"/>
    <property type="evidence" value="ECO:0007669"/>
    <property type="project" value="TreeGrafter"/>
</dbReference>
<dbReference type="Pfam" id="PF00122">
    <property type="entry name" value="E1-E2_ATPase"/>
    <property type="match status" value="1"/>
</dbReference>
<evidence type="ECO:0000256" key="18">
    <source>
        <dbReference type="SAM" id="Phobius"/>
    </source>
</evidence>
<evidence type="ECO:0000256" key="3">
    <source>
        <dbReference type="ARBA" id="ARBA00012517"/>
    </source>
</evidence>
<dbReference type="EMBL" id="DQ145546">
    <property type="protein sequence ID" value="ABA56112.1"/>
    <property type="molecule type" value="Genomic_DNA"/>
</dbReference>
<dbReference type="SUPFAM" id="SSF81653">
    <property type="entry name" value="Calcium ATPase, transduction domain A"/>
    <property type="match status" value="1"/>
</dbReference>
<dbReference type="InterPro" id="IPR023298">
    <property type="entry name" value="ATPase_P-typ_TM_dom_sf"/>
</dbReference>
<dbReference type="InterPro" id="IPR008250">
    <property type="entry name" value="ATPase_P-typ_transduc_dom_A_sf"/>
</dbReference>
<keyword evidence="16 18" id="KW-0472">Membrane</keyword>
<keyword evidence="7" id="KW-0479">Metal-binding</keyword>
<proteinExistence type="inferred from homology"/>
<dbReference type="Gene3D" id="3.40.50.1000">
    <property type="entry name" value="HAD superfamily/HAD-like"/>
    <property type="match status" value="1"/>
</dbReference>
<evidence type="ECO:0000256" key="2">
    <source>
        <dbReference type="ARBA" id="ARBA00005675"/>
    </source>
</evidence>
<dbReference type="FunFam" id="3.40.50.1000:FF:000144">
    <property type="entry name" value="copper-transporting ATPase 1 isoform X2"/>
    <property type="match status" value="1"/>
</dbReference>
<evidence type="ECO:0000256" key="11">
    <source>
        <dbReference type="ARBA" id="ARBA00022842"/>
    </source>
</evidence>
<comment type="catalytic activity">
    <reaction evidence="17">
        <text>Cu(+)(in) + ATP + H2O = Cu(+)(out) + ADP + phosphate + H(+)</text>
        <dbReference type="Rhea" id="RHEA:25792"/>
        <dbReference type="ChEBI" id="CHEBI:15377"/>
        <dbReference type="ChEBI" id="CHEBI:15378"/>
        <dbReference type="ChEBI" id="CHEBI:30616"/>
        <dbReference type="ChEBI" id="CHEBI:43474"/>
        <dbReference type="ChEBI" id="CHEBI:49552"/>
        <dbReference type="ChEBI" id="CHEBI:456216"/>
        <dbReference type="EC" id="7.2.2.8"/>
    </reaction>
</comment>
<dbReference type="EC" id="7.2.2.8" evidence="3"/>
<dbReference type="GO" id="GO:1902600">
    <property type="term" value="P:proton transmembrane transport"/>
    <property type="evidence" value="ECO:0007669"/>
    <property type="project" value="TreeGrafter"/>
</dbReference>
<evidence type="ECO:0000256" key="16">
    <source>
        <dbReference type="ARBA" id="ARBA00023136"/>
    </source>
</evidence>
<keyword evidence="14" id="KW-0186">Copper</keyword>
<feature type="transmembrane region" description="Helical" evidence="18">
    <location>
        <begin position="692"/>
        <end position="715"/>
    </location>
</feature>
<reference evidence="20 21" key="1">
    <citation type="journal article" date="2006" name="Appl. Environ. Microbiol.">
        <title>Sequence analysis of the 144-kilobase accessory plasmid pSmeSM11a, isolated from a dominant Sinorhizobium meliloti strain identified during a long-term field release experiment.</title>
        <authorList>
            <person name="Stiens M."/>
            <person name="Schneiker S."/>
            <person name="Keller M."/>
            <person name="Kuhn S."/>
            <person name="Puhler A."/>
            <person name="Schluter A."/>
        </authorList>
    </citation>
    <scope>NUCLEOTIDE SEQUENCE [LARGE SCALE GENOMIC DNA]</scope>
    <source>
        <strain evidence="21">SM11</strain>
        <plasmid evidence="20 21">pSmeSM11a</plasmid>
    </source>
</reference>
<evidence type="ECO:0000256" key="4">
    <source>
        <dbReference type="ARBA" id="ARBA00022448"/>
    </source>
</evidence>
<keyword evidence="4" id="KW-0813">Transport</keyword>
<evidence type="ECO:0000256" key="15">
    <source>
        <dbReference type="ARBA" id="ARBA00023065"/>
    </source>
</evidence>
<sequence>MNSATFVDTEPHVQDPAMDDDLFTGLGQKEAEVRLTQFGPNMLPEPQASSLSATFLRQFRSPLIYILLAATLVSLALGDVRDALFIAIVLVANGTIGCMQEHSAGKAALALRKLEQPKATVVRDGHVQEIDARLLVPGDLVLIEAGGRVPADLRLLSATDLVCDESLLTGESAPVYKTLTTVDATPEVNARLMAFAGTLVTRGRGRGSIAATGAATEIGKIAAEIGKASVSKPPLMIRMERFSQFIAWVVAAAVVLLILVGIARSMSPSDLFMMSVGLAVSAIPEGLPIAISVALAISMRRMAKAHVIVRRMPAVEALGSCTMIATDKTGTLTLNELTVTDIRLPDGTEIVCDTGSDLDSCTIRGDGTPPAEARERALALLKAASLPNEGSLTRQDNGWAAVGDTVDIALLAAAYKGGLPREAIEGDYPLVARIPYEPDLKYAASFHRHGDSIRIFVKGAAETLIDMADRMDMDGRAEPINREALLRQKEEMAARGLRVLAFAEGETAVESDGGFGRHLLVDLVFLGLAGMQDPVRPEVPQAIRDCHSAGLDVAMVTGDDPKTAAAIASQAGLIFTEDQVVTGEAVRRAEENGQESLDTLTRHGRIYARVAPSQKLALVLSLARNGHFVAVTGDGVNDAPALKHAHIGVAMGRKGTEVAKESADIIITDDNFASIVSGIREGRVAYANIRKVIFMLMSTGAAELLLFLLAIPLGLPMPLLPVQLLWLNLVTNGIQDIALAGESPEGDELSRAPRRPSEPIFDRLMMRRIWQSMLVMGAGGFAMFYVLLEQGYSESEARNLLLLLFVLFENFQTLASRSERKSVFQLGFLANPLLLLSIAAAQGLHIAAMYTPILSETLQVSPISFSEWALLLVAASSALLVVEIDKWRARHTARGRSHGQ</sequence>
<dbReference type="Pfam" id="PF08282">
    <property type="entry name" value="Hydrolase_3"/>
    <property type="match status" value="1"/>
</dbReference>
<dbReference type="InterPro" id="IPR050510">
    <property type="entry name" value="Cation_transp_ATPase_P-type"/>
</dbReference>
<dbReference type="NCBIfam" id="TIGR01494">
    <property type="entry name" value="ATPase_P-type"/>
    <property type="match status" value="2"/>
</dbReference>
<feature type="transmembrane region" description="Helical" evidence="18">
    <location>
        <begin position="826"/>
        <end position="848"/>
    </location>
</feature>
<dbReference type="GO" id="GO:0140581">
    <property type="term" value="F:P-type monovalent copper transporter activity"/>
    <property type="evidence" value="ECO:0007669"/>
    <property type="project" value="UniProtKB-EC"/>
</dbReference>
<dbReference type="SUPFAM" id="SSF81660">
    <property type="entry name" value="Metal cation-transporting ATPase, ATP-binding domain N"/>
    <property type="match status" value="1"/>
</dbReference>
<dbReference type="GO" id="GO:0046872">
    <property type="term" value="F:metal ion binding"/>
    <property type="evidence" value="ECO:0007669"/>
    <property type="project" value="UniProtKB-KW"/>
</dbReference>
<evidence type="ECO:0000256" key="7">
    <source>
        <dbReference type="ARBA" id="ARBA00022723"/>
    </source>
</evidence>
<dbReference type="SFLD" id="SFLDF00027">
    <property type="entry name" value="p-type_atpase"/>
    <property type="match status" value="1"/>
</dbReference>
<dbReference type="InterPro" id="IPR023214">
    <property type="entry name" value="HAD_sf"/>
</dbReference>
<organism evidence="20 21">
    <name type="scientific">Sinorhizobium meliloti (strain SM11)</name>
    <dbReference type="NCBI Taxonomy" id="707241"/>
    <lineage>
        <taxon>Bacteria</taxon>
        <taxon>Pseudomonadati</taxon>
        <taxon>Pseudomonadota</taxon>
        <taxon>Alphaproteobacteria</taxon>
        <taxon>Hyphomicrobiales</taxon>
        <taxon>Rhizobiaceae</taxon>
        <taxon>Sinorhizobium/Ensifer group</taxon>
        <taxon>Sinorhizobium</taxon>
    </lineage>
</organism>
<evidence type="ECO:0000313" key="21">
    <source>
        <dbReference type="Proteomes" id="UP000009045"/>
    </source>
</evidence>
<geneLocation type="plasmid" evidence="20 21">
    <name>pSmeSM11a</name>
</geneLocation>
<dbReference type="PANTHER" id="PTHR43294">
    <property type="entry name" value="SODIUM/POTASSIUM-TRANSPORTING ATPASE SUBUNIT ALPHA"/>
    <property type="match status" value="1"/>
</dbReference>
<dbReference type="GO" id="GO:0005886">
    <property type="term" value="C:plasma membrane"/>
    <property type="evidence" value="ECO:0007669"/>
    <property type="project" value="TreeGrafter"/>
</dbReference>
<dbReference type="PRINTS" id="PR00119">
    <property type="entry name" value="CATATPASE"/>
</dbReference>
<feature type="transmembrane region" description="Helical" evidence="18">
    <location>
        <begin position="59"/>
        <end position="77"/>
    </location>
</feature>
<reference evidence="21" key="2">
    <citation type="journal article" date="2011" name="J. Biotechnol.">
        <title>The complete genome sequence of the dominant Sinorhizobium meliloti field isolate SM11 extends the S. meliloti pan-genome.</title>
        <authorList>
            <person name="Schneiker-Bekel S."/>
            <person name="Wibberg D."/>
            <person name="Bekel T."/>
            <person name="Blom J."/>
            <person name="Linke B."/>
            <person name="Neuweger H."/>
            <person name="Stiens M."/>
            <person name="Vorholter F.J."/>
            <person name="Weidner S."/>
            <person name="Goesmann A."/>
            <person name="Puhler A."/>
            <person name="Schluter A."/>
        </authorList>
    </citation>
    <scope>NUCLEOTIDE SEQUENCE [LARGE SCALE GENOMIC DNA]</scope>
    <source>
        <strain evidence="21">SM11</strain>
        <plasmid evidence="21">pSmeSM11a</plasmid>
    </source>
</reference>
<keyword evidence="10" id="KW-0067">ATP-binding</keyword>
<keyword evidence="15" id="KW-0406">Ion transport</keyword>
<evidence type="ECO:0000256" key="8">
    <source>
        <dbReference type="ARBA" id="ARBA00022741"/>
    </source>
</evidence>
<keyword evidence="5" id="KW-0597">Phosphoprotein</keyword>
<protein>
    <recommendedName>
        <fullName evidence="3">P-type Cu(+) transporter</fullName>
        <ecNumber evidence="3">7.2.2.8</ecNumber>
    </recommendedName>
</protein>
<dbReference type="InterPro" id="IPR059000">
    <property type="entry name" value="ATPase_P-type_domA"/>
</dbReference>
<dbReference type="GO" id="GO:0005391">
    <property type="term" value="F:P-type sodium:potassium-exchanging transporter activity"/>
    <property type="evidence" value="ECO:0007669"/>
    <property type="project" value="TreeGrafter"/>
</dbReference>
<evidence type="ECO:0000256" key="10">
    <source>
        <dbReference type="ARBA" id="ARBA00022840"/>
    </source>
</evidence>
<dbReference type="PANTHER" id="PTHR43294:SF20">
    <property type="entry name" value="P-TYPE ATPASE"/>
    <property type="match status" value="1"/>
</dbReference>
<dbReference type="Proteomes" id="UP000009045">
    <property type="component" value="Plasmid pSmeSM11a"/>
</dbReference>
<dbReference type="GO" id="GO:0030007">
    <property type="term" value="P:intracellular potassium ion homeostasis"/>
    <property type="evidence" value="ECO:0007669"/>
    <property type="project" value="TreeGrafter"/>
</dbReference>
<dbReference type="InterPro" id="IPR023299">
    <property type="entry name" value="ATPase_P-typ_cyto_dom_N"/>
</dbReference>
<comment type="similarity">
    <text evidence="2">Belongs to the cation transport ATPase (P-type) (TC 3.A.3) family. Type IIA subfamily.</text>
</comment>
<dbReference type="GO" id="GO:1990573">
    <property type="term" value="P:potassium ion import across plasma membrane"/>
    <property type="evidence" value="ECO:0007669"/>
    <property type="project" value="TreeGrafter"/>
</dbReference>
<evidence type="ECO:0000259" key="19">
    <source>
        <dbReference type="SMART" id="SM00831"/>
    </source>
</evidence>
<dbReference type="Gene3D" id="3.40.1110.10">
    <property type="entry name" value="Calcium-transporting ATPase, cytoplasmic domain N"/>
    <property type="match status" value="1"/>
</dbReference>
<name>Q1WL88_SINMM</name>
<dbReference type="PROSITE" id="PS00154">
    <property type="entry name" value="ATPASE_E1_E2"/>
    <property type="match status" value="1"/>
</dbReference>
<feature type="transmembrane region" description="Helical" evidence="18">
    <location>
        <begin position="245"/>
        <end position="266"/>
    </location>
</feature>
<dbReference type="GO" id="GO:0005524">
    <property type="term" value="F:ATP binding"/>
    <property type="evidence" value="ECO:0007669"/>
    <property type="project" value="UniProtKB-KW"/>
</dbReference>
<evidence type="ECO:0000256" key="6">
    <source>
        <dbReference type="ARBA" id="ARBA00022692"/>
    </source>
</evidence>
<feature type="transmembrane region" description="Helical" evidence="18">
    <location>
        <begin position="868"/>
        <end position="884"/>
    </location>
</feature>
<evidence type="ECO:0000256" key="13">
    <source>
        <dbReference type="ARBA" id="ARBA00022989"/>
    </source>
</evidence>
<dbReference type="GO" id="GO:0016887">
    <property type="term" value="F:ATP hydrolysis activity"/>
    <property type="evidence" value="ECO:0007669"/>
    <property type="project" value="InterPro"/>
</dbReference>
<feature type="transmembrane region" description="Helical" evidence="18">
    <location>
        <begin position="83"/>
        <end position="99"/>
    </location>
</feature>
<dbReference type="InterPro" id="IPR006068">
    <property type="entry name" value="ATPase_P-typ_cation-transptr_C"/>
</dbReference>
<dbReference type="GO" id="GO:0036376">
    <property type="term" value="P:sodium ion export across plasma membrane"/>
    <property type="evidence" value="ECO:0007669"/>
    <property type="project" value="TreeGrafter"/>
</dbReference>
<dbReference type="InterPro" id="IPR018303">
    <property type="entry name" value="ATPase_P-typ_P_site"/>
</dbReference>
<dbReference type="Pfam" id="PF00690">
    <property type="entry name" value="Cation_ATPase_N"/>
    <property type="match status" value="1"/>
</dbReference>
<dbReference type="SUPFAM" id="SSF81665">
    <property type="entry name" value="Calcium ATPase, transmembrane domain M"/>
    <property type="match status" value="1"/>
</dbReference>
<dbReference type="InterPro" id="IPR004014">
    <property type="entry name" value="ATPase_P-typ_cation-transptr_N"/>
</dbReference>
<evidence type="ECO:0000256" key="14">
    <source>
        <dbReference type="ARBA" id="ARBA00023008"/>
    </source>
</evidence>